<keyword evidence="4" id="KW-0963">Cytoplasm</keyword>
<dbReference type="FunFam" id="2.30.310.10:FF:000001">
    <property type="entry name" value="Nuclear export mediator factor Nemf"/>
    <property type="match status" value="1"/>
</dbReference>
<feature type="domain" description="NFACT RNA-binding" evidence="8">
    <location>
        <begin position="668"/>
        <end position="761"/>
    </location>
</feature>
<dbReference type="InterPro" id="IPR051608">
    <property type="entry name" value="RQC_Subunit_NEMF"/>
</dbReference>
<dbReference type="GO" id="GO:1990112">
    <property type="term" value="C:RQC complex"/>
    <property type="evidence" value="ECO:0007669"/>
    <property type="project" value="TreeGrafter"/>
</dbReference>
<feature type="domain" description="NFACT protein C-terminal" evidence="9">
    <location>
        <begin position="1269"/>
        <end position="1359"/>
    </location>
</feature>
<feature type="compositionally biased region" description="Low complexity" evidence="7">
    <location>
        <begin position="1175"/>
        <end position="1199"/>
    </location>
</feature>
<evidence type="ECO:0000259" key="9">
    <source>
        <dbReference type="Pfam" id="PF11923"/>
    </source>
</evidence>
<feature type="domain" description="Heterogeneous nuclear ribonucleoprotein Q acidic" evidence="10">
    <location>
        <begin position="1093"/>
        <end position="1160"/>
    </location>
</feature>
<comment type="similarity">
    <text evidence="3">Belongs to the NEMF family.</text>
</comment>
<dbReference type="GO" id="GO:0005634">
    <property type="term" value="C:nucleus"/>
    <property type="evidence" value="ECO:0007669"/>
    <property type="project" value="UniProtKB-SubCell"/>
</dbReference>
<dbReference type="GO" id="GO:0000049">
    <property type="term" value="F:tRNA binding"/>
    <property type="evidence" value="ECO:0007669"/>
    <property type="project" value="TreeGrafter"/>
</dbReference>
<feature type="compositionally biased region" description="Basic residues" evidence="7">
    <location>
        <begin position="960"/>
        <end position="976"/>
    </location>
</feature>
<dbReference type="CDD" id="cd21039">
    <property type="entry name" value="NURR"/>
    <property type="match status" value="1"/>
</dbReference>
<evidence type="ECO:0000259" key="10">
    <source>
        <dbReference type="Pfam" id="PF18360"/>
    </source>
</evidence>
<feature type="compositionally biased region" description="Low complexity" evidence="7">
    <location>
        <begin position="916"/>
        <end position="927"/>
    </location>
</feature>
<sequence length="1385" mass="146474">MKSRFSATDVRAMVRDLRASSLGLRVINVYDLDSKTFLIKLANPGREKAVLLLESGTRFHTTRFSHDKSDMPSAFSMKLRKHIKAKRLEDIRQLAFDRVVDFKFGSGDAACHIILELYASGNIILTDSKYEVLQLLRTHSYGADALVAVRQIYPVAHATAQDGGRTEAEEGPLSSAAALRAWMKENMAQIVAEADAAQEAKAAAAAAEGKGETAGGGGGDENAAEPQQHRKKKQRSSGQAAKGGKTAGQHAAGGKTAGQHAAAIAGKAPKGGKTAGQHAAAIAGKASKVTLRQLLMRKGSTLSVHGPSVVDHCVLVAGLRPGLRVPPDVSSLSEGEMEGLVAALRGAAGVAAELDRPGQEGYILYTEQGEKGGEVYDEFLPHLLAQHAAAAQTLTKAADGEPAAATEAGSTAQQKEAGSTPQLKARAFPSFDEAVDEFFGKVQEQRLRAAAAAAEASAAARVQKSLRAAAEASAAARVQKVRDDLEARTKDLQAGQARMMAHAATVELHAQQVEAALTVIRSALSTGMSWSALEELVKTETQAGNPIASLIHKLKLDLDPPRAALALPVPPGMEEEESVEEGGGVFYVDVDVTQSAHANARAMYEAKKRFDEKATRTIQASEKALQATEAAAARDLKQQRLKRSLPVARKPYWFEKFSWFVSSENYLFSWFVSSENYLVLSGKDAQQNEQLVKRYLRPGDIYVHADLHGASTCVVRNKDPAGKRPVSAMAIQEAGCMTVCRSAAWAAKMVTSAWWVYADQMAMSAWWVYADQVSKTAPTGEFLVTGSFMVRGKKNYLPPQSLEMGFGILFRVDETCIAAHRKVEETCIAAHRNERRERGAGEDETAETANSGGVTAGVTAGADPGAPRSAQASGLTPPRSRTSNSTSPPPPPGAANGDKGAMHGGVRGVGQGRGPGLARALQQQQQRSAEEERGNGSADPAAGPEGDGSEAALGSSSAPSKRHLSARERRMLKKGGGKGDSEGAPPTQGGGKRGGKSKGGEVEGGAPKGAEQAAVAVNKSGRGKRGQAKRKQLKYKDQDEEDRQLALELLGHIKPPQEEPQSSSAQPPSAPSGDNAAAFRELTDDAGEALRALPEEVRAYIVKLQDDRLLKATELDAFELRALSRFEPDDALRILERFAEADLRKVGNKSGFLAGIMRKYGSTLQATAPPPPPAAASAAAAQQQQQGGQPQEGEQPAATTEDDPAAADMASATDNSDESGPEEDGGEGKESRRAAKKRCEEELKQLVLEEGEGGEGGEGGADAALALEAASVLDALTGVPLVNDILLHAVPVCAPYSCLQRYKFKVKLTPGTVKKGKAAKQSVEVFVRNKDAQPREKELIKALTDPEMVAVMLGDVKISTPGLQAVKGAQKRNQKAKAKKAKGGS</sequence>
<reference evidence="11" key="1">
    <citation type="submission" date="2021-02" db="EMBL/GenBank/DDBJ databases">
        <title>First Annotated Genome of the Yellow-green Alga Tribonema minus.</title>
        <authorList>
            <person name="Mahan K.M."/>
        </authorList>
    </citation>
    <scope>NUCLEOTIDE SEQUENCE</scope>
    <source>
        <strain evidence="11">UTEX B ZZ1240</strain>
    </source>
</reference>
<evidence type="ECO:0000313" key="11">
    <source>
        <dbReference type="EMBL" id="KAG5190531.1"/>
    </source>
</evidence>
<dbReference type="PANTHER" id="PTHR15239">
    <property type="entry name" value="NUCLEAR EXPORT MEDIATOR FACTOR NEMF"/>
    <property type="match status" value="1"/>
</dbReference>
<evidence type="ECO:0000256" key="2">
    <source>
        <dbReference type="ARBA" id="ARBA00004496"/>
    </source>
</evidence>
<evidence type="ECO:0000256" key="7">
    <source>
        <dbReference type="SAM" id="MobiDB-lite"/>
    </source>
</evidence>
<dbReference type="Pfam" id="PF05670">
    <property type="entry name" value="NFACT-R_1"/>
    <property type="match status" value="1"/>
</dbReference>
<feature type="compositionally biased region" description="Low complexity" evidence="7">
    <location>
        <begin position="877"/>
        <end position="886"/>
    </location>
</feature>
<evidence type="ECO:0000313" key="12">
    <source>
        <dbReference type="Proteomes" id="UP000664859"/>
    </source>
</evidence>
<evidence type="ECO:0000256" key="5">
    <source>
        <dbReference type="ARBA" id="ARBA00023054"/>
    </source>
</evidence>
<dbReference type="GO" id="GO:0005737">
    <property type="term" value="C:cytoplasm"/>
    <property type="evidence" value="ECO:0007669"/>
    <property type="project" value="UniProtKB-SubCell"/>
</dbReference>
<proteinExistence type="inferred from homology"/>
<comment type="caution">
    <text evidence="11">The sequence shown here is derived from an EMBL/GenBank/DDBJ whole genome shotgun (WGS) entry which is preliminary data.</text>
</comment>
<feature type="compositionally biased region" description="Low complexity" evidence="7">
    <location>
        <begin position="395"/>
        <end position="409"/>
    </location>
</feature>
<dbReference type="InterPro" id="IPR008532">
    <property type="entry name" value="NFACT_RNA-bd"/>
</dbReference>
<dbReference type="InterPro" id="IPR021846">
    <property type="entry name" value="NFACT-C"/>
</dbReference>
<feature type="compositionally biased region" description="Low complexity" evidence="7">
    <location>
        <begin position="852"/>
        <end position="867"/>
    </location>
</feature>
<dbReference type="OrthoDB" id="207084at2759"/>
<dbReference type="Proteomes" id="UP000664859">
    <property type="component" value="Unassembled WGS sequence"/>
</dbReference>
<comment type="subcellular location">
    <subcellularLocation>
        <location evidence="2">Cytoplasm</location>
    </subcellularLocation>
    <subcellularLocation>
        <location evidence="1">Nucleus</location>
    </subcellularLocation>
</comment>
<feature type="compositionally biased region" description="Basic and acidic residues" evidence="7">
    <location>
        <begin position="1226"/>
        <end position="1237"/>
    </location>
</feature>
<feature type="compositionally biased region" description="Acidic residues" evidence="7">
    <location>
        <begin position="1215"/>
        <end position="1225"/>
    </location>
</feature>
<feature type="compositionally biased region" description="Polar residues" evidence="7">
    <location>
        <begin position="410"/>
        <end position="422"/>
    </location>
</feature>
<feature type="compositionally biased region" description="Gly residues" evidence="7">
    <location>
        <begin position="902"/>
        <end position="915"/>
    </location>
</feature>
<keyword evidence="6" id="KW-0539">Nucleus</keyword>
<keyword evidence="5" id="KW-0175">Coiled coil</keyword>
<dbReference type="InterPro" id="IPR041337">
    <property type="entry name" value="hnRNP_Q_AcD"/>
</dbReference>
<dbReference type="Pfam" id="PF05833">
    <property type="entry name" value="NFACT_N"/>
    <property type="match status" value="1"/>
</dbReference>
<keyword evidence="12" id="KW-1185">Reference proteome</keyword>
<feature type="region of interest" description="Disordered" evidence="7">
    <location>
        <begin position="1164"/>
        <end position="1237"/>
    </location>
</feature>
<gene>
    <name evidence="11" type="ORF">JKP88DRAFT_352683</name>
</gene>
<feature type="region of interest" description="Disordered" evidence="7">
    <location>
        <begin position="395"/>
        <end position="423"/>
    </location>
</feature>
<evidence type="ECO:0000259" key="8">
    <source>
        <dbReference type="Pfam" id="PF05670"/>
    </source>
</evidence>
<feature type="region of interest" description="Disordered" evidence="7">
    <location>
        <begin position="834"/>
        <end position="1083"/>
    </location>
</feature>
<dbReference type="Pfam" id="PF18360">
    <property type="entry name" value="hnRNP_Q_AcD"/>
    <property type="match status" value="1"/>
</dbReference>
<dbReference type="PANTHER" id="PTHR15239:SF6">
    <property type="entry name" value="RIBOSOME QUALITY CONTROL COMPLEX SUBUNIT NEMF"/>
    <property type="match status" value="1"/>
</dbReference>
<dbReference type="EMBL" id="JAFCMP010000033">
    <property type="protein sequence ID" value="KAG5190531.1"/>
    <property type="molecule type" value="Genomic_DNA"/>
</dbReference>
<evidence type="ECO:0000256" key="1">
    <source>
        <dbReference type="ARBA" id="ARBA00004123"/>
    </source>
</evidence>
<evidence type="ECO:0000256" key="4">
    <source>
        <dbReference type="ARBA" id="ARBA00022490"/>
    </source>
</evidence>
<dbReference type="GO" id="GO:0043023">
    <property type="term" value="F:ribosomal large subunit binding"/>
    <property type="evidence" value="ECO:0007669"/>
    <property type="project" value="TreeGrafter"/>
</dbReference>
<feature type="compositionally biased region" description="Low complexity" evidence="7">
    <location>
        <begin position="238"/>
        <end position="276"/>
    </location>
</feature>
<evidence type="ECO:0000256" key="6">
    <source>
        <dbReference type="ARBA" id="ARBA00023242"/>
    </source>
</evidence>
<feature type="compositionally biased region" description="Basic residues" evidence="7">
    <location>
        <begin position="1021"/>
        <end position="1033"/>
    </location>
</feature>
<feature type="region of interest" description="Disordered" evidence="7">
    <location>
        <begin position="203"/>
        <end position="276"/>
    </location>
</feature>
<name>A0A835ZCK8_9STRA</name>
<organism evidence="11 12">
    <name type="scientific">Tribonema minus</name>
    <dbReference type="NCBI Taxonomy" id="303371"/>
    <lineage>
        <taxon>Eukaryota</taxon>
        <taxon>Sar</taxon>
        <taxon>Stramenopiles</taxon>
        <taxon>Ochrophyta</taxon>
        <taxon>PX clade</taxon>
        <taxon>Xanthophyceae</taxon>
        <taxon>Tribonematales</taxon>
        <taxon>Tribonemataceae</taxon>
        <taxon>Tribonema</taxon>
    </lineage>
</organism>
<protein>
    <submittedName>
        <fullName evidence="11">Uncharacterized protein</fullName>
    </submittedName>
</protein>
<accession>A0A835ZCK8</accession>
<dbReference type="Gene3D" id="2.30.310.10">
    <property type="entry name" value="ibrinogen binding protein from staphylococcus aureus domain"/>
    <property type="match status" value="1"/>
</dbReference>
<evidence type="ECO:0000256" key="3">
    <source>
        <dbReference type="ARBA" id="ARBA00008318"/>
    </source>
</evidence>
<dbReference type="Pfam" id="PF11923">
    <property type="entry name" value="NFACT-C"/>
    <property type="match status" value="1"/>
</dbReference>
<dbReference type="GO" id="GO:1990116">
    <property type="term" value="P:ribosome-associated ubiquitin-dependent protein catabolic process"/>
    <property type="evidence" value="ECO:0007669"/>
    <property type="project" value="TreeGrafter"/>
</dbReference>
<dbReference type="GO" id="GO:0072344">
    <property type="term" value="P:rescue of stalled ribosome"/>
    <property type="evidence" value="ECO:0007669"/>
    <property type="project" value="TreeGrafter"/>
</dbReference>